<name>C3ZMV1_BRAFL</name>
<dbReference type="PROSITE" id="PS00237">
    <property type="entry name" value="G_PROTEIN_RECEP_F1_1"/>
    <property type="match status" value="1"/>
</dbReference>
<dbReference type="FunFam" id="3.40.50.1820:FF:000029">
    <property type="entry name" value="Acetylcholinesterase"/>
    <property type="match status" value="1"/>
</dbReference>
<dbReference type="PANTHER" id="PTHR43918">
    <property type="entry name" value="ACETYLCHOLINESTERASE"/>
    <property type="match status" value="1"/>
</dbReference>
<evidence type="ECO:0000256" key="10">
    <source>
        <dbReference type="SAM" id="Phobius"/>
    </source>
</evidence>
<evidence type="ECO:0000256" key="5">
    <source>
        <dbReference type="ARBA" id="ARBA00022801"/>
    </source>
</evidence>
<dbReference type="InterPro" id="IPR050654">
    <property type="entry name" value="AChE-related_enzymes"/>
</dbReference>
<dbReference type="eggNOG" id="KOG4389">
    <property type="taxonomic scope" value="Eukaryota"/>
</dbReference>
<dbReference type="Pfam" id="PF00001">
    <property type="entry name" value="7tm_1"/>
    <property type="match status" value="1"/>
</dbReference>
<feature type="transmembrane region" description="Helical" evidence="10">
    <location>
        <begin position="169"/>
        <end position="191"/>
    </location>
</feature>
<feature type="active site" description="Charge relay system" evidence="9">
    <location>
        <position position="861"/>
    </location>
</feature>
<dbReference type="InParanoid" id="C3ZMV1"/>
<dbReference type="Gene3D" id="3.40.50.1820">
    <property type="entry name" value="alpha/beta hydrolase"/>
    <property type="match status" value="1"/>
</dbReference>
<dbReference type="PROSITE" id="PS50262">
    <property type="entry name" value="G_PROTEIN_RECEP_F1_2"/>
    <property type="match status" value="1"/>
</dbReference>
<feature type="domain" description="G-protein coupled receptors family 1 profile" evidence="11">
    <location>
        <begin position="69"/>
        <end position="340"/>
    </location>
</feature>
<gene>
    <name evidence="12" type="ORF">BRAFLDRAFT_83350</name>
</gene>
<proteinExistence type="inferred from homology"/>
<dbReference type="CDD" id="cd00637">
    <property type="entry name" value="7tm_classA_rhodopsin-like"/>
    <property type="match status" value="1"/>
</dbReference>
<feature type="transmembrane region" description="Helical" evidence="10">
    <location>
        <begin position="53"/>
        <end position="76"/>
    </location>
</feature>
<dbReference type="GO" id="GO:0004104">
    <property type="term" value="F:cholinesterase activity"/>
    <property type="evidence" value="ECO:0007669"/>
    <property type="project" value="InterPro"/>
</dbReference>
<dbReference type="ESTHER" id="brafl-c3zmv1">
    <property type="family name" value="Cholinesterase-like"/>
</dbReference>
<dbReference type="InterPro" id="IPR000276">
    <property type="entry name" value="GPCR_Rhodpsn"/>
</dbReference>
<feature type="transmembrane region" description="Helical" evidence="10">
    <location>
        <begin position="130"/>
        <end position="148"/>
    </location>
</feature>
<evidence type="ECO:0000256" key="7">
    <source>
        <dbReference type="ARBA" id="ARBA00023136"/>
    </source>
</evidence>
<dbReference type="PRINTS" id="PR00878">
    <property type="entry name" value="CHOLNESTRASE"/>
</dbReference>
<evidence type="ECO:0000313" key="12">
    <source>
        <dbReference type="EMBL" id="EEN46091.1"/>
    </source>
</evidence>
<feature type="transmembrane region" description="Helical" evidence="10">
    <location>
        <begin position="88"/>
        <end position="110"/>
    </location>
</feature>
<evidence type="ECO:0000256" key="9">
    <source>
        <dbReference type="PIRSR" id="PIRSR600997-1"/>
    </source>
</evidence>
<dbReference type="GO" id="GO:0016020">
    <property type="term" value="C:membrane"/>
    <property type="evidence" value="ECO:0007669"/>
    <property type="project" value="UniProtKB-SubCell"/>
</dbReference>
<comment type="similarity">
    <text evidence="2">Belongs to the type-B carboxylesterase/lipase family.</text>
</comment>
<dbReference type="PANTHER" id="PTHR43918:SF12">
    <property type="entry name" value="ACETYLCHOLINESTERASE 1"/>
    <property type="match status" value="1"/>
</dbReference>
<evidence type="ECO:0000259" key="11">
    <source>
        <dbReference type="PROSITE" id="PS50262"/>
    </source>
</evidence>
<dbReference type="InterPro" id="IPR029058">
    <property type="entry name" value="AB_hydrolase_fold"/>
</dbReference>
<organism>
    <name type="scientific">Branchiostoma floridae</name>
    <name type="common">Florida lancelet</name>
    <name type="synonym">Amphioxus</name>
    <dbReference type="NCBI Taxonomy" id="7739"/>
    <lineage>
        <taxon>Eukaryota</taxon>
        <taxon>Metazoa</taxon>
        <taxon>Chordata</taxon>
        <taxon>Cephalochordata</taxon>
        <taxon>Leptocardii</taxon>
        <taxon>Amphioxiformes</taxon>
        <taxon>Branchiostomatidae</taxon>
        <taxon>Branchiostoma</taxon>
    </lineage>
</organism>
<dbReference type="EMBL" id="GG666648">
    <property type="protein sequence ID" value="EEN46091.1"/>
    <property type="molecule type" value="Genomic_DNA"/>
</dbReference>
<comment type="subcellular location">
    <subcellularLocation>
        <location evidence="1">Membrane</location>
    </subcellularLocation>
</comment>
<keyword evidence="8" id="KW-1015">Disulfide bond</keyword>
<dbReference type="InterPro" id="IPR019826">
    <property type="entry name" value="Carboxylesterase_B_AS"/>
</dbReference>
<dbReference type="InterPro" id="IPR019819">
    <property type="entry name" value="Carboxylesterase_B_CS"/>
</dbReference>
<sequence length="999" mass="109219">MANHTNVSVGRNSTAFFPTTPQDMDNWTRSPDYNSSIDDQTDGFLSSSLTAKILQVCWLVPSLVLILGFNVVFIIAVVRSPSLWKQRFLLPVNLAVLDILLALVCIPSSVNNIVSESATDSAFLCLTQCGVYYGTAVCTLMTLTLMAWDRYQAICNPFHYQEVEAVRWTGIRVLAAWVWSISLSVVSVIFVPMAGVDIAHVQKSNMLCTVVDIGANRQSGIARNLQHFGGVLIVVSVAFILISYCKVYREILRLHPVGDGGVPAGGPPGNPQGGGDNHSPRRTISIHLSIFMIFMTTVCANGVIGHMITPGQTTATTSVLKRVVQLVYLTVPCFSNPMIYGFRSEEIRVAVGRLFRRPEWPNIAALIRRHRGTNQDTVQHLQTVSQLQAASQNLDVPSPRAQCAARPEGSDMAHHILITGLAALLTSLEVQAAADVTTPAGRVAGLELDVLGTTVHAFLGIPFAQPPVGERRFRRAEPMEPWDGIYNATRKPSACVQDLAFYGREDSIYSTWTPNGPISEDCLYLNVWQPTPVPTGAAVLVWIYGGSFQVGSSTLDLYDGKHLAAAERVVVVTVNYRVSTLGFLYAGTEGAPGNVGLTDQAMALKWVTQNIASFGGDPSLVTLFGESAGGISIGYLQMSSDSRDLFHRSIVQSGAMTMPFGRDSASAAYNKTVRFAGSVGCPSDKGADAIIACLMDKDGRHLVDTSVLGDISFFPVIDGSFLIENPADALKDGNFKSADLLIGSNTNEGPLFWTEDLPEFSSNTNSIITKEQFIKAIQFYFPRLNEFAVDAAVYQYTAWGHQEEEAMYRDAFDLLYGDLFAFCPDVITARAHVKQGAATYMYEFSHRASSSAWPDWMGVVHGAEMEFVFGWPQDAALGYTAEEVELSRRIMRNWANFARTGNPNNNNEATWGAFNQTDGGYTVLDTHAPRMKTGPRFASCDFWESYVKPLMAKTDALMKGQSCDPATQSDARADNKTAFWLLSLSLSNLIATYFFTLYS</sequence>
<feature type="transmembrane region" description="Helical" evidence="10">
    <location>
        <begin position="288"/>
        <end position="308"/>
    </location>
</feature>
<dbReference type="PROSITE" id="PS00122">
    <property type="entry name" value="CARBOXYLESTERASE_B_1"/>
    <property type="match status" value="1"/>
</dbReference>
<keyword evidence="4 10" id="KW-0812">Transmembrane</keyword>
<keyword evidence="7 10" id="KW-0472">Membrane</keyword>
<keyword evidence="6 10" id="KW-1133">Transmembrane helix</keyword>
<feature type="active site" description="Acyl-ester intermediate" evidence="9">
    <location>
        <position position="627"/>
    </location>
</feature>
<dbReference type="Gene3D" id="1.20.1070.10">
    <property type="entry name" value="Rhodopsin 7-helix transmembrane proteins"/>
    <property type="match status" value="1"/>
</dbReference>
<reference evidence="12" key="1">
    <citation type="journal article" date="2008" name="Nature">
        <title>The amphioxus genome and the evolution of the chordate karyotype.</title>
        <authorList>
            <consortium name="US DOE Joint Genome Institute (JGI-PGF)"/>
            <person name="Putnam N.H."/>
            <person name="Butts T."/>
            <person name="Ferrier D.E.K."/>
            <person name="Furlong R.F."/>
            <person name="Hellsten U."/>
            <person name="Kawashima T."/>
            <person name="Robinson-Rechavi M."/>
            <person name="Shoguchi E."/>
            <person name="Terry A."/>
            <person name="Yu J.-K."/>
            <person name="Benito-Gutierrez E.L."/>
            <person name="Dubchak I."/>
            <person name="Garcia-Fernandez J."/>
            <person name="Gibson-Brown J.J."/>
            <person name="Grigoriev I.V."/>
            <person name="Horton A.C."/>
            <person name="de Jong P.J."/>
            <person name="Jurka J."/>
            <person name="Kapitonov V.V."/>
            <person name="Kohara Y."/>
            <person name="Kuroki Y."/>
            <person name="Lindquist E."/>
            <person name="Lucas S."/>
            <person name="Osoegawa K."/>
            <person name="Pennacchio L.A."/>
            <person name="Salamov A.A."/>
            <person name="Satou Y."/>
            <person name="Sauka-Spengler T."/>
            <person name="Schmutz J."/>
            <person name="Shin-I T."/>
            <person name="Toyoda A."/>
            <person name="Bronner-Fraser M."/>
            <person name="Fujiyama A."/>
            <person name="Holland L.Z."/>
            <person name="Holland P.W.H."/>
            <person name="Satoh N."/>
            <person name="Rokhsar D.S."/>
        </authorList>
    </citation>
    <scope>NUCLEOTIDE SEQUENCE [LARGE SCALE GENOMIC DNA]</scope>
    <source>
        <strain evidence="12">S238N-H82</strain>
        <tissue evidence="12">Testes</tissue>
    </source>
</reference>
<dbReference type="InterPro" id="IPR002018">
    <property type="entry name" value="CarbesteraseB"/>
</dbReference>
<dbReference type="GO" id="GO:0004930">
    <property type="term" value="F:G protein-coupled receptor activity"/>
    <property type="evidence" value="ECO:0007669"/>
    <property type="project" value="InterPro"/>
</dbReference>
<evidence type="ECO:0000256" key="1">
    <source>
        <dbReference type="ARBA" id="ARBA00004370"/>
    </source>
</evidence>
<evidence type="ECO:0000256" key="3">
    <source>
        <dbReference type="ARBA" id="ARBA00022487"/>
    </source>
</evidence>
<evidence type="ECO:0000256" key="8">
    <source>
        <dbReference type="ARBA" id="ARBA00023157"/>
    </source>
</evidence>
<dbReference type="InterPro" id="IPR017452">
    <property type="entry name" value="GPCR_Rhodpsn_7TM"/>
</dbReference>
<feature type="transmembrane region" description="Helical" evidence="10">
    <location>
        <begin position="225"/>
        <end position="245"/>
    </location>
</feature>
<dbReference type="SUPFAM" id="SSF81321">
    <property type="entry name" value="Family A G protein-coupled receptor-like"/>
    <property type="match status" value="1"/>
</dbReference>
<dbReference type="Pfam" id="PF00135">
    <property type="entry name" value="COesterase"/>
    <property type="match status" value="1"/>
</dbReference>
<protein>
    <recommendedName>
        <fullName evidence="11">G-protein coupled receptors family 1 profile domain-containing protein</fullName>
    </recommendedName>
</protein>
<dbReference type="PROSITE" id="PS00941">
    <property type="entry name" value="CARBOXYLESTERASE_B_2"/>
    <property type="match status" value="1"/>
</dbReference>
<keyword evidence="3" id="KW-0719">Serine esterase</keyword>
<dbReference type="AlphaFoldDB" id="C3ZMV1"/>
<evidence type="ECO:0000256" key="2">
    <source>
        <dbReference type="ARBA" id="ARBA00005964"/>
    </source>
</evidence>
<keyword evidence="5" id="KW-0378">Hydrolase</keyword>
<feature type="active site" description="Charge relay system" evidence="9">
    <location>
        <position position="748"/>
    </location>
</feature>
<evidence type="ECO:0000256" key="4">
    <source>
        <dbReference type="ARBA" id="ARBA00022692"/>
    </source>
</evidence>
<accession>C3ZMV1</accession>
<evidence type="ECO:0000256" key="6">
    <source>
        <dbReference type="ARBA" id="ARBA00022989"/>
    </source>
</evidence>
<dbReference type="CDD" id="cd00312">
    <property type="entry name" value="Esterase_lipase"/>
    <property type="match status" value="1"/>
</dbReference>
<dbReference type="InterPro" id="IPR000997">
    <property type="entry name" value="Cholinesterase"/>
</dbReference>
<dbReference type="SUPFAM" id="SSF53474">
    <property type="entry name" value="alpha/beta-Hydrolases"/>
    <property type="match status" value="1"/>
</dbReference>